<dbReference type="Proteomes" id="UP000222542">
    <property type="component" value="Unassembled WGS sequence"/>
</dbReference>
<dbReference type="SUPFAM" id="SSF53098">
    <property type="entry name" value="Ribonuclease H-like"/>
    <property type="match status" value="1"/>
</dbReference>
<keyword evidence="2" id="KW-1185">Reference proteome</keyword>
<organism evidence="1 2">
    <name type="scientific">Capsicum annuum</name>
    <name type="common">Capsicum pepper</name>
    <dbReference type="NCBI Taxonomy" id="4072"/>
    <lineage>
        <taxon>Eukaryota</taxon>
        <taxon>Viridiplantae</taxon>
        <taxon>Streptophyta</taxon>
        <taxon>Embryophyta</taxon>
        <taxon>Tracheophyta</taxon>
        <taxon>Spermatophyta</taxon>
        <taxon>Magnoliopsida</taxon>
        <taxon>eudicotyledons</taxon>
        <taxon>Gunneridae</taxon>
        <taxon>Pentapetalae</taxon>
        <taxon>asterids</taxon>
        <taxon>lamiids</taxon>
        <taxon>Solanales</taxon>
        <taxon>Solanaceae</taxon>
        <taxon>Solanoideae</taxon>
        <taxon>Capsiceae</taxon>
        <taxon>Capsicum</taxon>
    </lineage>
</organism>
<evidence type="ECO:0000313" key="2">
    <source>
        <dbReference type="Proteomes" id="UP000222542"/>
    </source>
</evidence>
<reference evidence="1 2" key="1">
    <citation type="journal article" date="2014" name="Nat. Genet.">
        <title>Genome sequence of the hot pepper provides insights into the evolution of pungency in Capsicum species.</title>
        <authorList>
            <person name="Kim S."/>
            <person name="Park M."/>
            <person name="Yeom S.I."/>
            <person name="Kim Y.M."/>
            <person name="Lee J.M."/>
            <person name="Lee H.A."/>
            <person name="Seo E."/>
            <person name="Choi J."/>
            <person name="Cheong K."/>
            <person name="Kim K.T."/>
            <person name="Jung K."/>
            <person name="Lee G.W."/>
            <person name="Oh S.K."/>
            <person name="Bae C."/>
            <person name="Kim S.B."/>
            <person name="Lee H.Y."/>
            <person name="Kim S.Y."/>
            <person name="Kim M.S."/>
            <person name="Kang B.C."/>
            <person name="Jo Y.D."/>
            <person name="Yang H.B."/>
            <person name="Jeong H.J."/>
            <person name="Kang W.H."/>
            <person name="Kwon J.K."/>
            <person name="Shin C."/>
            <person name="Lim J.Y."/>
            <person name="Park J.H."/>
            <person name="Huh J.H."/>
            <person name="Kim J.S."/>
            <person name="Kim B.D."/>
            <person name="Cohen O."/>
            <person name="Paran I."/>
            <person name="Suh M.C."/>
            <person name="Lee S.B."/>
            <person name="Kim Y.K."/>
            <person name="Shin Y."/>
            <person name="Noh S.J."/>
            <person name="Park J."/>
            <person name="Seo Y.S."/>
            <person name="Kwon S.Y."/>
            <person name="Kim H.A."/>
            <person name="Park J.M."/>
            <person name="Kim H.J."/>
            <person name="Choi S.B."/>
            <person name="Bosland P.W."/>
            <person name="Reeves G."/>
            <person name="Jo S.H."/>
            <person name="Lee B.W."/>
            <person name="Cho H.T."/>
            <person name="Choi H.S."/>
            <person name="Lee M.S."/>
            <person name="Yu Y."/>
            <person name="Do Choi Y."/>
            <person name="Park B.S."/>
            <person name="van Deynze A."/>
            <person name="Ashrafi H."/>
            <person name="Hill T."/>
            <person name="Kim W.T."/>
            <person name="Pai H.S."/>
            <person name="Ahn H.K."/>
            <person name="Yeam I."/>
            <person name="Giovannoni J.J."/>
            <person name="Rose J.K."/>
            <person name="Sorensen I."/>
            <person name="Lee S.J."/>
            <person name="Kim R.W."/>
            <person name="Choi I.Y."/>
            <person name="Choi B.S."/>
            <person name="Lim J.S."/>
            <person name="Lee Y.H."/>
            <person name="Choi D."/>
        </authorList>
    </citation>
    <scope>NUCLEOTIDE SEQUENCE [LARGE SCALE GENOMIC DNA]</scope>
    <source>
        <strain evidence="2">cv. CM334</strain>
    </source>
</reference>
<evidence type="ECO:0000313" key="1">
    <source>
        <dbReference type="EMBL" id="PHT94218.1"/>
    </source>
</evidence>
<sequence length="131" mass="15194">MALRIYGEAKPSMGYIYEAMSKAKEVIKSFFTEEHKYAKIFDIIDKRWSDQLHRPLHAAGNILNPSLYYNREDDLLNKNLMMEFHTCIAKMVVDEDMQDKIIDQISSYKNAEGLFGIATAIRQRDKKSPGE</sequence>
<dbReference type="Gramene" id="PHT94218">
    <property type="protein sequence ID" value="PHT94218"/>
    <property type="gene ID" value="T459_02100"/>
</dbReference>
<gene>
    <name evidence="1" type="ORF">T459_02100</name>
</gene>
<name>A0A2G3AJ51_CAPAN</name>
<accession>A0A2G3AJ51</accession>
<dbReference type="OMA" id="EANEPNW"/>
<dbReference type="STRING" id="4072.A0A2G3AJ51"/>
<protein>
    <submittedName>
        <fullName evidence="1">Uncharacterized protein</fullName>
    </submittedName>
</protein>
<dbReference type="AlphaFoldDB" id="A0A2G3AJ51"/>
<dbReference type="EMBL" id="AYRZ02000001">
    <property type="protein sequence ID" value="PHT94218.1"/>
    <property type="molecule type" value="Genomic_DNA"/>
</dbReference>
<comment type="caution">
    <text evidence="1">The sequence shown here is derived from an EMBL/GenBank/DDBJ whole genome shotgun (WGS) entry which is preliminary data.</text>
</comment>
<reference evidence="1 2" key="2">
    <citation type="journal article" date="2017" name="Genome Biol.">
        <title>New reference genome sequences of hot pepper reveal the massive evolution of plant disease-resistance genes by retroduplication.</title>
        <authorList>
            <person name="Kim S."/>
            <person name="Park J."/>
            <person name="Yeom S.I."/>
            <person name="Kim Y.M."/>
            <person name="Seo E."/>
            <person name="Kim K.T."/>
            <person name="Kim M.S."/>
            <person name="Lee J.M."/>
            <person name="Cheong K."/>
            <person name="Shin H.S."/>
            <person name="Kim S.B."/>
            <person name="Han K."/>
            <person name="Lee J."/>
            <person name="Park M."/>
            <person name="Lee H.A."/>
            <person name="Lee H.Y."/>
            <person name="Lee Y."/>
            <person name="Oh S."/>
            <person name="Lee J.H."/>
            <person name="Choi E."/>
            <person name="Choi E."/>
            <person name="Lee S.E."/>
            <person name="Jeon J."/>
            <person name="Kim H."/>
            <person name="Choi G."/>
            <person name="Song H."/>
            <person name="Lee J."/>
            <person name="Lee S.C."/>
            <person name="Kwon J.K."/>
            <person name="Lee H.Y."/>
            <person name="Koo N."/>
            <person name="Hong Y."/>
            <person name="Kim R.W."/>
            <person name="Kang W.H."/>
            <person name="Huh J.H."/>
            <person name="Kang B.C."/>
            <person name="Yang T.J."/>
            <person name="Lee Y.H."/>
            <person name="Bennetzen J.L."/>
            <person name="Choi D."/>
        </authorList>
    </citation>
    <scope>NUCLEOTIDE SEQUENCE [LARGE SCALE GENOMIC DNA]</scope>
    <source>
        <strain evidence="2">cv. CM334</strain>
    </source>
</reference>
<dbReference type="InterPro" id="IPR012337">
    <property type="entry name" value="RNaseH-like_sf"/>
</dbReference>
<proteinExistence type="predicted"/>